<dbReference type="GO" id="GO:0003677">
    <property type="term" value="F:DNA binding"/>
    <property type="evidence" value="ECO:0007669"/>
    <property type="project" value="UniProtKB-KW"/>
</dbReference>
<name>A0A4U3LCK4_9BACT</name>
<evidence type="ECO:0000313" key="11">
    <source>
        <dbReference type="Proteomes" id="UP000305848"/>
    </source>
</evidence>
<keyword evidence="4 10" id="KW-0808">Transferase</keyword>
<keyword evidence="6" id="KW-0680">Restriction system</keyword>
<dbReference type="Gene3D" id="3.40.50.150">
    <property type="entry name" value="Vaccinia Virus protein VP39"/>
    <property type="match status" value="2"/>
</dbReference>
<dbReference type="GO" id="GO:0015667">
    <property type="term" value="F:site-specific DNA-methyltransferase (cytosine-N4-specific) activity"/>
    <property type="evidence" value="ECO:0007669"/>
    <property type="project" value="UniProtKB-EC"/>
</dbReference>
<comment type="similarity">
    <text evidence="1">Belongs to the N(4)/N(6)-methyltransferase family. N(4) subfamily.</text>
</comment>
<dbReference type="OrthoDB" id="9800801at2"/>
<evidence type="ECO:0000256" key="2">
    <source>
        <dbReference type="ARBA" id="ARBA00012185"/>
    </source>
</evidence>
<evidence type="ECO:0000256" key="1">
    <source>
        <dbReference type="ARBA" id="ARBA00010203"/>
    </source>
</evidence>
<dbReference type="Pfam" id="PF01555">
    <property type="entry name" value="N6_N4_Mtase"/>
    <property type="match status" value="1"/>
</dbReference>
<dbReference type="GO" id="GO:0008170">
    <property type="term" value="F:N-methyltransferase activity"/>
    <property type="evidence" value="ECO:0007669"/>
    <property type="project" value="InterPro"/>
</dbReference>
<dbReference type="EC" id="2.1.1.113" evidence="2"/>
<protein>
    <recommendedName>
        <fullName evidence="2">site-specific DNA-methyltransferase (cytosine-N(4)-specific)</fullName>
        <ecNumber evidence="2">2.1.1.113</ecNumber>
    </recommendedName>
</protein>
<evidence type="ECO:0000256" key="5">
    <source>
        <dbReference type="ARBA" id="ARBA00022691"/>
    </source>
</evidence>
<feature type="domain" description="DNA methylase N-4/N-6" evidence="9">
    <location>
        <begin position="22"/>
        <end position="119"/>
    </location>
</feature>
<dbReference type="InterPro" id="IPR029063">
    <property type="entry name" value="SAM-dependent_MTases_sf"/>
</dbReference>
<organism evidence="10 11">
    <name type="scientific">Ilyomonas limi</name>
    <dbReference type="NCBI Taxonomy" id="2575867"/>
    <lineage>
        <taxon>Bacteria</taxon>
        <taxon>Pseudomonadati</taxon>
        <taxon>Bacteroidota</taxon>
        <taxon>Chitinophagia</taxon>
        <taxon>Chitinophagales</taxon>
        <taxon>Chitinophagaceae</taxon>
        <taxon>Ilyomonas</taxon>
    </lineage>
</organism>
<proteinExistence type="inferred from homology"/>
<dbReference type="PROSITE" id="PS00093">
    <property type="entry name" value="N4_MTASE"/>
    <property type="match status" value="1"/>
</dbReference>
<keyword evidence="5" id="KW-0949">S-adenosyl-L-methionine</keyword>
<evidence type="ECO:0000256" key="7">
    <source>
        <dbReference type="ARBA" id="ARBA00023125"/>
    </source>
</evidence>
<accession>A0A4U3LCK4</accession>
<dbReference type="InterPro" id="IPR002941">
    <property type="entry name" value="DNA_methylase_N4/N6"/>
</dbReference>
<gene>
    <name evidence="10" type="ORF">FC093_00920</name>
</gene>
<keyword evidence="3 10" id="KW-0489">Methyltransferase</keyword>
<dbReference type="SUPFAM" id="SSF53335">
    <property type="entry name" value="S-adenosyl-L-methionine-dependent methyltransferases"/>
    <property type="match status" value="3"/>
</dbReference>
<sequence length="471" mass="53992">MNAYGSASENPYEVLSSKSSKILSIEEIDKVIIDNINKATEEDSDIWTRPDYNKREYIHSFFQYPARMIPAVQRKLIEIITTAKPDIQTMIDPFMGSATTLVTCMESGLKCYGQDINPLAVLIGKARTGPYFTTALKAKWNELELRIDADESDAIDVSFKGINKWFKEHIQIQLSKIVRGIRQESSLFARRFFWVVLAETIRVSSNDRTSTYKLHIRKQEDIDKRNFSAIKVFALHMDKSIDDFESHATLLAEKNKVCKRAYISDIDIRLWDSKQSIFSPTGKEFYDLLVTSPPYGDNKTTVTYGQNSYLPLQWIDLSDIDSQATSELLKSTSEIDTRSLGGVFKKDFDTGLNKLFEYSPTFKKTYEKIEAESSKSVKKVATFFIDLNQTLDNVFRVMKPNSYQIWTVGNRNVAKIEVPNDEIIIELIESKGGKLLTQVKREIINKRMGKKNRDTALMNTEDILIFRKVGE</sequence>
<comment type="caution">
    <text evidence="10">The sequence shown here is derived from an EMBL/GenBank/DDBJ whole genome shotgun (WGS) entry which is preliminary data.</text>
</comment>
<evidence type="ECO:0000256" key="3">
    <source>
        <dbReference type="ARBA" id="ARBA00022603"/>
    </source>
</evidence>
<dbReference type="GO" id="GO:0009307">
    <property type="term" value="P:DNA restriction-modification system"/>
    <property type="evidence" value="ECO:0007669"/>
    <property type="project" value="UniProtKB-KW"/>
</dbReference>
<reference evidence="10 11" key="1">
    <citation type="submission" date="2019-05" db="EMBL/GenBank/DDBJ databases">
        <title>Panacibacter sp. strain 17mud1-8 Genome sequencing and assembly.</title>
        <authorList>
            <person name="Chhetri G."/>
        </authorList>
    </citation>
    <scope>NUCLEOTIDE SEQUENCE [LARGE SCALE GENOMIC DNA]</scope>
    <source>
        <strain evidence="10 11">17mud1-8</strain>
    </source>
</reference>
<keyword evidence="11" id="KW-1185">Reference proteome</keyword>
<dbReference type="RefSeq" id="WP_137259857.1">
    <property type="nucleotide sequence ID" value="NZ_SZQL01000001.1"/>
</dbReference>
<evidence type="ECO:0000256" key="4">
    <source>
        <dbReference type="ARBA" id="ARBA00022679"/>
    </source>
</evidence>
<dbReference type="GO" id="GO:0032259">
    <property type="term" value="P:methylation"/>
    <property type="evidence" value="ECO:0007669"/>
    <property type="project" value="UniProtKB-KW"/>
</dbReference>
<evidence type="ECO:0000313" key="10">
    <source>
        <dbReference type="EMBL" id="TKK71617.1"/>
    </source>
</evidence>
<evidence type="ECO:0000256" key="6">
    <source>
        <dbReference type="ARBA" id="ARBA00022747"/>
    </source>
</evidence>
<dbReference type="Proteomes" id="UP000305848">
    <property type="component" value="Unassembled WGS sequence"/>
</dbReference>
<evidence type="ECO:0000259" key="9">
    <source>
        <dbReference type="Pfam" id="PF01555"/>
    </source>
</evidence>
<evidence type="ECO:0000256" key="8">
    <source>
        <dbReference type="ARBA" id="ARBA00049120"/>
    </source>
</evidence>
<dbReference type="InterPro" id="IPR017985">
    <property type="entry name" value="MeTrfase_CN4_CS"/>
</dbReference>
<dbReference type="EMBL" id="SZQL01000001">
    <property type="protein sequence ID" value="TKK71617.1"/>
    <property type="molecule type" value="Genomic_DNA"/>
</dbReference>
<dbReference type="AlphaFoldDB" id="A0A4U3LCK4"/>
<comment type="catalytic activity">
    <reaction evidence="8">
        <text>a 2'-deoxycytidine in DNA + S-adenosyl-L-methionine = an N(4)-methyl-2'-deoxycytidine in DNA + S-adenosyl-L-homocysteine + H(+)</text>
        <dbReference type="Rhea" id="RHEA:16857"/>
        <dbReference type="Rhea" id="RHEA-COMP:11369"/>
        <dbReference type="Rhea" id="RHEA-COMP:13674"/>
        <dbReference type="ChEBI" id="CHEBI:15378"/>
        <dbReference type="ChEBI" id="CHEBI:57856"/>
        <dbReference type="ChEBI" id="CHEBI:59789"/>
        <dbReference type="ChEBI" id="CHEBI:85452"/>
        <dbReference type="ChEBI" id="CHEBI:137933"/>
        <dbReference type="EC" id="2.1.1.113"/>
    </reaction>
</comment>
<keyword evidence="7" id="KW-0238">DNA-binding</keyword>